<dbReference type="CDD" id="cd22055">
    <property type="entry name" value="NAC_BTF3"/>
    <property type="match status" value="1"/>
</dbReference>
<name>A0A834XVY0_APHGI</name>
<dbReference type="FunFam" id="2.20.70.30:FF:000001">
    <property type="entry name" value="Transcription factor BTF3 homolog"/>
    <property type="match status" value="1"/>
</dbReference>
<protein>
    <recommendedName>
        <fullName evidence="2">Transcription factor BTF3</fullName>
    </recommendedName>
</protein>
<dbReference type="Pfam" id="PF01849">
    <property type="entry name" value="NAC"/>
    <property type="match status" value="1"/>
</dbReference>
<accession>A0A834XVY0</accession>
<evidence type="ECO:0000313" key="6">
    <source>
        <dbReference type="Proteomes" id="UP000639338"/>
    </source>
</evidence>
<dbReference type="SMART" id="SM01407">
    <property type="entry name" value="NAC"/>
    <property type="match status" value="1"/>
</dbReference>
<evidence type="ECO:0000313" key="5">
    <source>
        <dbReference type="EMBL" id="KAF7991801.1"/>
    </source>
</evidence>
<dbReference type="PANTHER" id="PTHR10351">
    <property type="entry name" value="TRANSCRIPTION FACTOR BTF3 FAMILY MEMBER"/>
    <property type="match status" value="1"/>
</dbReference>
<feature type="region of interest" description="Disordered" evidence="3">
    <location>
        <begin position="121"/>
        <end position="160"/>
    </location>
</feature>
<dbReference type="InterPro" id="IPR002715">
    <property type="entry name" value="Nas_poly-pep-assoc_cplx_dom"/>
</dbReference>
<sequence>MNPEKLKKLQAQVRIGGKGTPRRKKKVVHATAATDDKKLQSCLKKLQINGIPGIEEVNMIKDDGTVIHFNNPKTQASLAANTFAVTGHGENKQIAEMLPGILSQLGPEGLNQLKRLASSVGQSNVGKSALEEDDEIPDLVESFDEASKGEVAPKKDTTEA</sequence>
<dbReference type="InterPro" id="IPR039370">
    <property type="entry name" value="BTF3"/>
</dbReference>
<dbReference type="EMBL" id="JACMRX010000004">
    <property type="protein sequence ID" value="KAF7991801.1"/>
    <property type="molecule type" value="Genomic_DNA"/>
</dbReference>
<dbReference type="Proteomes" id="UP000639338">
    <property type="component" value="Unassembled WGS sequence"/>
</dbReference>
<feature type="compositionally biased region" description="Acidic residues" evidence="3">
    <location>
        <begin position="131"/>
        <end position="144"/>
    </location>
</feature>
<gene>
    <name evidence="5" type="ORF">HCN44_010602</name>
</gene>
<feature type="domain" description="NAC-A/B" evidence="4">
    <location>
        <begin position="33"/>
        <end position="98"/>
    </location>
</feature>
<proteinExistence type="inferred from homology"/>
<comment type="caution">
    <text evidence="5">The sequence shown here is derived from an EMBL/GenBank/DDBJ whole genome shotgun (WGS) entry which is preliminary data.</text>
</comment>
<keyword evidence="6" id="KW-1185">Reference proteome</keyword>
<evidence type="ECO:0000256" key="3">
    <source>
        <dbReference type="SAM" id="MobiDB-lite"/>
    </source>
</evidence>
<dbReference type="InterPro" id="IPR038187">
    <property type="entry name" value="NAC_A/B_dom_sf"/>
</dbReference>
<dbReference type="OrthoDB" id="8033832at2759"/>
<dbReference type="PROSITE" id="PS51151">
    <property type="entry name" value="NAC_AB"/>
    <property type="match status" value="1"/>
</dbReference>
<comment type="similarity">
    <text evidence="1 2">Belongs to the NAC-beta family.</text>
</comment>
<evidence type="ECO:0000256" key="1">
    <source>
        <dbReference type="ARBA" id="ARBA00005296"/>
    </source>
</evidence>
<dbReference type="Gene3D" id="2.20.70.30">
    <property type="entry name" value="Nascent polypeptide-associated complex domain"/>
    <property type="match status" value="1"/>
</dbReference>
<feature type="compositionally biased region" description="Basic and acidic residues" evidence="3">
    <location>
        <begin position="145"/>
        <end position="160"/>
    </location>
</feature>
<reference evidence="5 6" key="1">
    <citation type="submission" date="2020-08" db="EMBL/GenBank/DDBJ databases">
        <title>Aphidius gifuensis genome sequencing and assembly.</title>
        <authorList>
            <person name="Du Z."/>
        </authorList>
    </citation>
    <scope>NUCLEOTIDE SEQUENCE [LARGE SCALE GENOMIC DNA]</scope>
    <source>
        <strain evidence="5">YNYX2018</strain>
        <tissue evidence="5">Adults</tissue>
    </source>
</reference>
<dbReference type="AlphaFoldDB" id="A0A834XVY0"/>
<evidence type="ECO:0000259" key="4">
    <source>
        <dbReference type="PROSITE" id="PS51151"/>
    </source>
</evidence>
<organism evidence="5 6">
    <name type="scientific">Aphidius gifuensis</name>
    <name type="common">Parasitoid wasp</name>
    <dbReference type="NCBI Taxonomy" id="684658"/>
    <lineage>
        <taxon>Eukaryota</taxon>
        <taxon>Metazoa</taxon>
        <taxon>Ecdysozoa</taxon>
        <taxon>Arthropoda</taxon>
        <taxon>Hexapoda</taxon>
        <taxon>Insecta</taxon>
        <taxon>Pterygota</taxon>
        <taxon>Neoptera</taxon>
        <taxon>Endopterygota</taxon>
        <taxon>Hymenoptera</taxon>
        <taxon>Apocrita</taxon>
        <taxon>Ichneumonoidea</taxon>
        <taxon>Braconidae</taxon>
        <taxon>Aphidiinae</taxon>
        <taxon>Aphidius</taxon>
    </lineage>
</organism>
<evidence type="ECO:0000256" key="2">
    <source>
        <dbReference type="RuleBase" id="RU361272"/>
    </source>
</evidence>